<evidence type="ECO:0000313" key="3">
    <source>
        <dbReference type="EMBL" id="NKY55456.1"/>
    </source>
</evidence>
<accession>A0A846Y7B0</accession>
<dbReference type="RefSeq" id="WP_157116371.1">
    <property type="nucleotide sequence ID" value="NZ_JAAXOT010000002.1"/>
</dbReference>
<dbReference type="InterPro" id="IPR002123">
    <property type="entry name" value="Plipid/glycerol_acylTrfase"/>
</dbReference>
<reference evidence="3 4" key="1">
    <citation type="submission" date="2020-04" db="EMBL/GenBank/DDBJ databases">
        <title>MicrobeNet Type strains.</title>
        <authorList>
            <person name="Nicholson A.C."/>
        </authorList>
    </citation>
    <scope>NUCLEOTIDE SEQUENCE [LARGE SCALE GENOMIC DNA]</scope>
    <source>
        <strain evidence="3 4">JCM 3332</strain>
    </source>
</reference>
<dbReference type="InterPro" id="IPR023214">
    <property type="entry name" value="HAD_sf"/>
</dbReference>
<comment type="caution">
    <text evidence="3">The sequence shown here is derived from an EMBL/GenBank/DDBJ whole genome shotgun (WGS) entry which is preliminary data.</text>
</comment>
<dbReference type="AlphaFoldDB" id="A0A846Y7B0"/>
<organism evidence="3 4">
    <name type="scientific">Nocardia flavorosea</name>
    <dbReference type="NCBI Taxonomy" id="53429"/>
    <lineage>
        <taxon>Bacteria</taxon>
        <taxon>Bacillati</taxon>
        <taxon>Actinomycetota</taxon>
        <taxon>Actinomycetes</taxon>
        <taxon>Mycobacteriales</taxon>
        <taxon>Nocardiaceae</taxon>
        <taxon>Nocardia</taxon>
    </lineage>
</organism>
<protein>
    <recommendedName>
        <fullName evidence="2">Phospholipid/glycerol acyltransferase domain-containing protein</fullName>
    </recommendedName>
</protein>
<keyword evidence="1" id="KW-0812">Transmembrane</keyword>
<dbReference type="GO" id="GO:0016746">
    <property type="term" value="F:acyltransferase activity"/>
    <property type="evidence" value="ECO:0007669"/>
    <property type="project" value="InterPro"/>
</dbReference>
<evidence type="ECO:0000313" key="4">
    <source>
        <dbReference type="Proteomes" id="UP000570678"/>
    </source>
</evidence>
<evidence type="ECO:0000259" key="2">
    <source>
        <dbReference type="Pfam" id="PF01553"/>
    </source>
</evidence>
<evidence type="ECO:0000256" key="1">
    <source>
        <dbReference type="SAM" id="Phobius"/>
    </source>
</evidence>
<keyword evidence="1" id="KW-0472">Membrane</keyword>
<name>A0A846Y7B0_9NOCA</name>
<proteinExistence type="predicted"/>
<keyword evidence="4" id="KW-1185">Reference proteome</keyword>
<gene>
    <name evidence="3" type="ORF">HGA15_04610</name>
</gene>
<dbReference type="Proteomes" id="UP000570678">
    <property type="component" value="Unassembled WGS sequence"/>
</dbReference>
<dbReference type="Pfam" id="PF01553">
    <property type="entry name" value="Acyltransferase"/>
    <property type="match status" value="1"/>
</dbReference>
<keyword evidence="1" id="KW-1133">Transmembrane helix</keyword>
<dbReference type="EMBL" id="JAAXOT010000002">
    <property type="protein sequence ID" value="NKY55456.1"/>
    <property type="molecule type" value="Genomic_DNA"/>
</dbReference>
<feature type="domain" description="Phospholipid/glycerol acyltransferase" evidence="2">
    <location>
        <begin position="143"/>
        <end position="177"/>
    </location>
</feature>
<sequence length="189" mass="20721">MHRTVISDGVLTGEIDGEIVWGQNKADLVEKFAITKDIDLENSFGYSNGGADRSMLELLGHPVAVNPDRDLAAASADNGWARLRFERRGGNLYHLARTLLGLLAVIGASGAAMLCSMGRDRRTLRNRVLRWVPTTALRCVGLRIRVSGPETARTVRPAIFVFNHQSKSDALIIPISWVTPPPPWSPGKR</sequence>
<dbReference type="SUPFAM" id="SSF56784">
    <property type="entry name" value="HAD-like"/>
    <property type="match status" value="1"/>
</dbReference>
<dbReference type="Gene3D" id="3.40.50.1000">
    <property type="entry name" value="HAD superfamily/HAD-like"/>
    <property type="match status" value="1"/>
</dbReference>
<feature type="transmembrane region" description="Helical" evidence="1">
    <location>
        <begin position="92"/>
        <end position="115"/>
    </location>
</feature>
<dbReference type="InterPro" id="IPR036412">
    <property type="entry name" value="HAD-like_sf"/>
</dbReference>